<feature type="coiled-coil region" evidence="6">
    <location>
        <begin position="276"/>
        <end position="310"/>
    </location>
</feature>
<evidence type="ECO:0000259" key="9">
    <source>
        <dbReference type="PROSITE" id="PS50953"/>
    </source>
</evidence>
<keyword evidence="3" id="KW-0238">DNA-binding</keyword>
<evidence type="ECO:0000259" key="8">
    <source>
        <dbReference type="PROSITE" id="PS50217"/>
    </source>
</evidence>
<dbReference type="PANTHER" id="PTHR45879">
    <property type="entry name" value="CYCLIC AMP RESPONSE ELEMENT-BINDING PROTEIN B"/>
    <property type="match status" value="1"/>
</dbReference>
<protein>
    <recommendedName>
        <fullName evidence="12">cAMP response element binding protein</fullName>
    </recommendedName>
</protein>
<dbReference type="PRINTS" id="PR00041">
    <property type="entry name" value="LEUZIPPRCREB"/>
</dbReference>
<dbReference type="PANTHER" id="PTHR45879:SF3">
    <property type="entry name" value="CYCLIC AMP RESPONSE ELEMENT-BINDING PROTEIN B"/>
    <property type="match status" value="1"/>
</dbReference>
<feature type="region of interest" description="Disordered" evidence="7">
    <location>
        <begin position="1"/>
        <end position="49"/>
    </location>
</feature>
<evidence type="ECO:0000256" key="2">
    <source>
        <dbReference type="ARBA" id="ARBA00023015"/>
    </source>
</evidence>
<evidence type="ECO:0000256" key="1">
    <source>
        <dbReference type="ARBA" id="ARBA00004123"/>
    </source>
</evidence>
<feature type="domain" description="BZIP" evidence="8">
    <location>
        <begin position="258"/>
        <end position="309"/>
    </location>
</feature>
<accession>A0ABN8PCG2</accession>
<sequence length="316" mass="34497">MEQIEEQTSVAEMENGSTVTVQQGQALPQSSAQTSMPPPMQTPSVIQTNQQSVIQTAQSIHSASIQGQQIGLAQAVQGVTDPDDSGVLDEESKKRRDILSRRPSYRKIFNDLSGSESPTKVETISEDIQGQSEGTEGASPIAVITTSPLSYQQAPQTVAIPGTIQIVTSGEALQAVPMAQNSSGAVVQYQQQQQDGQQYIYTTNPGEVQVQQVQVSNTGTMYTIPAAQQQYIRGQVPGMVLSSPGMAGNGQQIAEDASRKREMRLLKNREAAKECRRKKKEYVKCLENRVAVLENQNKTLIEELKTLKDLYCHKSE</sequence>
<dbReference type="SMART" id="SM00338">
    <property type="entry name" value="BRLZ"/>
    <property type="match status" value="1"/>
</dbReference>
<proteinExistence type="predicted"/>
<dbReference type="InterPro" id="IPR001630">
    <property type="entry name" value="Leuzip_CREB"/>
</dbReference>
<evidence type="ECO:0000256" key="3">
    <source>
        <dbReference type="ARBA" id="ARBA00023125"/>
    </source>
</evidence>
<dbReference type="EMBL" id="CALNXK010000064">
    <property type="protein sequence ID" value="CAH3140454.1"/>
    <property type="molecule type" value="Genomic_DNA"/>
</dbReference>
<evidence type="ECO:0000256" key="4">
    <source>
        <dbReference type="ARBA" id="ARBA00023163"/>
    </source>
</evidence>
<dbReference type="Gene3D" id="1.20.5.170">
    <property type="match status" value="1"/>
</dbReference>
<dbReference type="Pfam" id="PF02173">
    <property type="entry name" value="pKID"/>
    <property type="match status" value="1"/>
</dbReference>
<dbReference type="Pfam" id="PF00170">
    <property type="entry name" value="bZIP_1"/>
    <property type="match status" value="1"/>
</dbReference>
<evidence type="ECO:0000256" key="7">
    <source>
        <dbReference type="SAM" id="MobiDB-lite"/>
    </source>
</evidence>
<dbReference type="CDD" id="cd14690">
    <property type="entry name" value="bZIP_CREB1"/>
    <property type="match status" value="1"/>
</dbReference>
<name>A0ABN8PCG2_9CNID</name>
<keyword evidence="2" id="KW-0805">Transcription regulation</keyword>
<dbReference type="PROSITE" id="PS50217">
    <property type="entry name" value="BZIP"/>
    <property type="match status" value="1"/>
</dbReference>
<dbReference type="InterPro" id="IPR004827">
    <property type="entry name" value="bZIP"/>
</dbReference>
<keyword evidence="11" id="KW-1185">Reference proteome</keyword>
<dbReference type="PROSITE" id="PS00036">
    <property type="entry name" value="BZIP_BASIC"/>
    <property type="match status" value="1"/>
</dbReference>
<reference evidence="10 11" key="1">
    <citation type="submission" date="2022-05" db="EMBL/GenBank/DDBJ databases">
        <authorList>
            <consortium name="Genoscope - CEA"/>
            <person name="William W."/>
        </authorList>
    </citation>
    <scope>NUCLEOTIDE SEQUENCE [LARGE SCALE GENOMIC DNA]</scope>
</reference>
<gene>
    <name evidence="10" type="ORF">PLOB_00041253</name>
</gene>
<feature type="domain" description="KID" evidence="9">
    <location>
        <begin position="72"/>
        <end position="131"/>
    </location>
</feature>
<keyword evidence="4" id="KW-0804">Transcription</keyword>
<organism evidence="10 11">
    <name type="scientific">Porites lobata</name>
    <dbReference type="NCBI Taxonomy" id="104759"/>
    <lineage>
        <taxon>Eukaryota</taxon>
        <taxon>Metazoa</taxon>
        <taxon>Cnidaria</taxon>
        <taxon>Anthozoa</taxon>
        <taxon>Hexacorallia</taxon>
        <taxon>Scleractinia</taxon>
        <taxon>Fungiina</taxon>
        <taxon>Poritidae</taxon>
        <taxon>Porites</taxon>
    </lineage>
</organism>
<evidence type="ECO:0000256" key="6">
    <source>
        <dbReference type="SAM" id="Coils"/>
    </source>
</evidence>
<evidence type="ECO:0008006" key="12">
    <source>
        <dbReference type="Google" id="ProtNLM"/>
    </source>
</evidence>
<comment type="caution">
    <text evidence="10">The sequence shown here is derived from an EMBL/GenBank/DDBJ whole genome shotgun (WGS) entry which is preliminary data.</text>
</comment>
<keyword evidence="5" id="KW-0539">Nucleus</keyword>
<feature type="compositionally biased region" description="Polar residues" evidence="7">
    <location>
        <begin position="1"/>
        <end position="35"/>
    </location>
</feature>
<dbReference type="SUPFAM" id="SSF57959">
    <property type="entry name" value="Leucine zipper domain"/>
    <property type="match status" value="1"/>
</dbReference>
<evidence type="ECO:0000256" key="5">
    <source>
        <dbReference type="ARBA" id="ARBA00023242"/>
    </source>
</evidence>
<dbReference type="Proteomes" id="UP001159405">
    <property type="component" value="Unassembled WGS sequence"/>
</dbReference>
<evidence type="ECO:0000313" key="11">
    <source>
        <dbReference type="Proteomes" id="UP001159405"/>
    </source>
</evidence>
<dbReference type="InterPro" id="IPR003102">
    <property type="entry name" value="CREB1-like_pKID"/>
</dbReference>
<dbReference type="PROSITE" id="PS50953">
    <property type="entry name" value="KID"/>
    <property type="match status" value="1"/>
</dbReference>
<evidence type="ECO:0000313" key="10">
    <source>
        <dbReference type="EMBL" id="CAH3140454.1"/>
    </source>
</evidence>
<comment type="subcellular location">
    <subcellularLocation>
        <location evidence="1">Nucleus</location>
    </subcellularLocation>
</comment>
<keyword evidence="6" id="KW-0175">Coiled coil</keyword>
<dbReference type="InterPro" id="IPR046347">
    <property type="entry name" value="bZIP_sf"/>
</dbReference>